<dbReference type="Proteomes" id="UP001217089">
    <property type="component" value="Unassembled WGS sequence"/>
</dbReference>
<organism evidence="1 2">
    <name type="scientific">Tegillarca granosa</name>
    <name type="common">Malaysian cockle</name>
    <name type="synonym">Anadara granosa</name>
    <dbReference type="NCBI Taxonomy" id="220873"/>
    <lineage>
        <taxon>Eukaryota</taxon>
        <taxon>Metazoa</taxon>
        <taxon>Spiralia</taxon>
        <taxon>Lophotrochozoa</taxon>
        <taxon>Mollusca</taxon>
        <taxon>Bivalvia</taxon>
        <taxon>Autobranchia</taxon>
        <taxon>Pteriomorphia</taxon>
        <taxon>Arcoida</taxon>
        <taxon>Arcoidea</taxon>
        <taxon>Arcidae</taxon>
        <taxon>Tegillarca</taxon>
    </lineage>
</organism>
<feature type="non-terminal residue" evidence="1">
    <location>
        <position position="1"/>
    </location>
</feature>
<reference evidence="1 2" key="1">
    <citation type="submission" date="2022-12" db="EMBL/GenBank/DDBJ databases">
        <title>Chromosome-level genome of Tegillarca granosa.</title>
        <authorList>
            <person name="Kim J."/>
        </authorList>
    </citation>
    <scope>NUCLEOTIDE SEQUENCE [LARGE SCALE GENOMIC DNA]</scope>
    <source>
        <strain evidence="1">Teg-2019</strain>
        <tissue evidence="1">Adductor muscle</tissue>
    </source>
</reference>
<gene>
    <name evidence="1" type="ORF">KUTeg_018550</name>
</gene>
<dbReference type="PANTHER" id="PTHR34415:SF1">
    <property type="entry name" value="INTEGRASE CATALYTIC DOMAIN-CONTAINING PROTEIN"/>
    <property type="match status" value="1"/>
</dbReference>
<sequence length="278" mass="31473">FVEGTAPFPQDLSLVKHSTVLVIGKQISSQIFYLIDEAEQTGKGVNSVASMLHHHFLYRGYGETNAALHMDNCSVTSVFFKYGLWRVMTGQHDSIRFSLMEAGHTKFHPDCHFGLWKVKWRTTTVETLKVLADSVPKSSRNGHNIPHLKFFKPIPHLKSYHEFRINKENPGIYANDEEEEEAINVLKTKTFRFENPGVLPNILVPKGLDAARQLYLFEEVGPYCPNNEACPKPAMDKPVIKFDVESETDKKQKCSHCKATGHTKSNRGILLCPLLASY</sequence>
<keyword evidence="2" id="KW-1185">Reference proteome</keyword>
<dbReference type="EMBL" id="JARBDR010000903">
    <property type="protein sequence ID" value="KAJ8304967.1"/>
    <property type="molecule type" value="Genomic_DNA"/>
</dbReference>
<accession>A0ABQ9EM13</accession>
<dbReference type="PANTHER" id="PTHR34415">
    <property type="entry name" value="INTEGRASE CATALYTIC DOMAIN-CONTAINING PROTEIN"/>
    <property type="match status" value="1"/>
</dbReference>
<protein>
    <submittedName>
        <fullName evidence="1">Uncharacterized protein</fullName>
    </submittedName>
</protein>
<name>A0ABQ9EM13_TEGGR</name>
<proteinExistence type="predicted"/>
<evidence type="ECO:0000313" key="1">
    <source>
        <dbReference type="EMBL" id="KAJ8304967.1"/>
    </source>
</evidence>
<comment type="caution">
    <text evidence="1">The sequence shown here is derived from an EMBL/GenBank/DDBJ whole genome shotgun (WGS) entry which is preliminary data.</text>
</comment>
<evidence type="ECO:0000313" key="2">
    <source>
        <dbReference type="Proteomes" id="UP001217089"/>
    </source>
</evidence>